<dbReference type="GO" id="GO:0045505">
    <property type="term" value="F:dynein intermediate chain binding"/>
    <property type="evidence" value="ECO:0007669"/>
    <property type="project" value="InterPro"/>
</dbReference>
<proteinExistence type="inferred from homology"/>
<dbReference type="InterPro" id="IPR013602">
    <property type="entry name" value="Dynein_heavy_linker"/>
</dbReference>
<feature type="domain" description="Dynein heavy chain linker" evidence="3">
    <location>
        <begin position="42"/>
        <end position="233"/>
    </location>
</feature>
<name>A0AA38HI61_9CUCU</name>
<gene>
    <name evidence="4" type="ORF">Zmor_011816</name>
</gene>
<comment type="similarity">
    <text evidence="1">Belongs to the dynein heavy chain family.</text>
</comment>
<dbReference type="InterPro" id="IPR042222">
    <property type="entry name" value="Dynein_2_N"/>
</dbReference>
<evidence type="ECO:0000256" key="2">
    <source>
        <dbReference type="SAM" id="Coils"/>
    </source>
</evidence>
<evidence type="ECO:0000313" key="4">
    <source>
        <dbReference type="EMBL" id="KAJ3616585.1"/>
    </source>
</evidence>
<feature type="non-terminal residue" evidence="4">
    <location>
        <position position="270"/>
    </location>
</feature>
<dbReference type="PANTHER" id="PTHR46532">
    <property type="entry name" value="MALE FERTILITY FACTOR KL5"/>
    <property type="match status" value="1"/>
</dbReference>
<dbReference type="EMBL" id="JALNTZ010003205">
    <property type="protein sequence ID" value="KAJ3616585.1"/>
    <property type="molecule type" value="Genomic_DNA"/>
</dbReference>
<keyword evidence="5" id="KW-1185">Reference proteome</keyword>
<dbReference type="AlphaFoldDB" id="A0AA38HI61"/>
<dbReference type="GO" id="GO:0005858">
    <property type="term" value="C:axonemal dynein complex"/>
    <property type="evidence" value="ECO:0007669"/>
    <property type="project" value="TreeGrafter"/>
</dbReference>
<reference evidence="4" key="1">
    <citation type="journal article" date="2023" name="G3 (Bethesda)">
        <title>Whole genome assemblies of Zophobas morio and Tenebrio molitor.</title>
        <authorList>
            <person name="Kaur S."/>
            <person name="Stinson S.A."/>
            <person name="diCenzo G.C."/>
        </authorList>
    </citation>
    <scope>NUCLEOTIDE SEQUENCE</scope>
    <source>
        <strain evidence="4">QUZm001</strain>
    </source>
</reference>
<dbReference type="Gene3D" id="1.20.140.100">
    <property type="entry name" value="Dynein heavy chain, N-terminal domain 2"/>
    <property type="match status" value="1"/>
</dbReference>
<sequence>HVVGVLSAFDLKFNKLEEEYRHLNQAKEALALAVTADPRLGNAMNELDGLKSTWTELSRVWQALFELRDQPWAAVLPRKTQQTLHALIDSLKTLPNRLRQYASYEHLLATLKGLAASTPLLAGLKSEAFKERHWKLLQKQLHQTQEGVRGSLLPSTGHPTNESILLTMNHVTQGEMGLEQFLRHMQDEWQDCRLELVVYQNKCRLVKGWDNLFTKLKEHLNSLHGMRHSPFYRVWTQLYGAHIDITPILLLVTDICGGRRNMGRKVDCIE</sequence>
<feature type="coiled-coil region" evidence="2">
    <location>
        <begin position="6"/>
        <end position="33"/>
    </location>
</feature>
<dbReference type="GO" id="GO:0007018">
    <property type="term" value="P:microtubule-based movement"/>
    <property type="evidence" value="ECO:0007669"/>
    <property type="project" value="InterPro"/>
</dbReference>
<dbReference type="GO" id="GO:0051959">
    <property type="term" value="F:dynein light intermediate chain binding"/>
    <property type="evidence" value="ECO:0007669"/>
    <property type="project" value="InterPro"/>
</dbReference>
<evidence type="ECO:0000259" key="3">
    <source>
        <dbReference type="Pfam" id="PF08393"/>
    </source>
</evidence>
<dbReference type="Pfam" id="PF08393">
    <property type="entry name" value="DHC_N2"/>
    <property type="match status" value="1"/>
</dbReference>
<dbReference type="PANTHER" id="PTHR46532:SF4">
    <property type="entry name" value="AAA+ ATPASE DOMAIN-CONTAINING PROTEIN"/>
    <property type="match status" value="1"/>
</dbReference>
<protein>
    <recommendedName>
        <fullName evidence="3">Dynein heavy chain linker domain-containing protein</fullName>
    </recommendedName>
</protein>
<dbReference type="InterPro" id="IPR026983">
    <property type="entry name" value="DHC"/>
</dbReference>
<evidence type="ECO:0000313" key="5">
    <source>
        <dbReference type="Proteomes" id="UP001168821"/>
    </source>
</evidence>
<evidence type="ECO:0000256" key="1">
    <source>
        <dbReference type="ARBA" id="ARBA00008887"/>
    </source>
</evidence>
<keyword evidence="2" id="KW-0175">Coiled coil</keyword>
<comment type="caution">
    <text evidence="4">The sequence shown here is derived from an EMBL/GenBank/DDBJ whole genome shotgun (WGS) entry which is preliminary data.</text>
</comment>
<organism evidence="4 5">
    <name type="scientific">Zophobas morio</name>
    <dbReference type="NCBI Taxonomy" id="2755281"/>
    <lineage>
        <taxon>Eukaryota</taxon>
        <taxon>Metazoa</taxon>
        <taxon>Ecdysozoa</taxon>
        <taxon>Arthropoda</taxon>
        <taxon>Hexapoda</taxon>
        <taxon>Insecta</taxon>
        <taxon>Pterygota</taxon>
        <taxon>Neoptera</taxon>
        <taxon>Endopterygota</taxon>
        <taxon>Coleoptera</taxon>
        <taxon>Polyphaga</taxon>
        <taxon>Cucujiformia</taxon>
        <taxon>Tenebrionidae</taxon>
        <taxon>Zophobas</taxon>
    </lineage>
</organism>
<accession>A0AA38HI61</accession>
<dbReference type="Proteomes" id="UP001168821">
    <property type="component" value="Unassembled WGS sequence"/>
</dbReference>